<feature type="domain" description="Pyridoxamine 5'-phosphate oxidase Alr4036 family FMN-binding" evidence="1">
    <location>
        <begin position="2"/>
        <end position="105"/>
    </location>
</feature>
<dbReference type="InterPro" id="IPR012349">
    <property type="entry name" value="Split_barrel_FMN-bd"/>
</dbReference>
<dbReference type="EMBL" id="BAABUJ010000021">
    <property type="protein sequence ID" value="GAA5801994.1"/>
    <property type="molecule type" value="Genomic_DNA"/>
</dbReference>
<gene>
    <name evidence="2" type="ORF">HPULCUR_007454</name>
</gene>
<evidence type="ECO:0000259" key="1">
    <source>
        <dbReference type="Pfam" id="PF12766"/>
    </source>
</evidence>
<evidence type="ECO:0000313" key="2">
    <source>
        <dbReference type="EMBL" id="GAA5801994.1"/>
    </source>
</evidence>
<proteinExistence type="predicted"/>
<dbReference type="PANTHER" id="PTHR28243:SF1">
    <property type="entry name" value="PYRIDOXAMINE 5'-PHOSPHATE OXIDASE ALR4036 FAMILY FMN-BINDING DOMAIN-CONTAINING PROTEIN"/>
    <property type="match status" value="1"/>
</dbReference>
<reference evidence="2 3" key="1">
    <citation type="submission" date="2024-04" db="EMBL/GenBank/DDBJ databases">
        <title>genome sequences of Mucor flavus KT1a and Helicostylum pulchrum KT1b strains isolation_sourced from the surface of a dry-aged beef.</title>
        <authorList>
            <person name="Toyotome T."/>
            <person name="Hosono M."/>
            <person name="Torimaru M."/>
            <person name="Fukuda K."/>
            <person name="Mikami N."/>
        </authorList>
    </citation>
    <scope>NUCLEOTIDE SEQUENCE [LARGE SCALE GENOMIC DNA]</scope>
    <source>
        <strain evidence="2 3">KT1b</strain>
    </source>
</reference>
<dbReference type="InterPro" id="IPR024624">
    <property type="entry name" value="Pyridox_Oxase_Alr4036_FMN-bd"/>
</dbReference>
<dbReference type="Proteomes" id="UP001476247">
    <property type="component" value="Unassembled WGS sequence"/>
</dbReference>
<evidence type="ECO:0000313" key="3">
    <source>
        <dbReference type="Proteomes" id="UP001476247"/>
    </source>
</evidence>
<dbReference type="Pfam" id="PF12766">
    <property type="entry name" value="Pyridox_oxase_2"/>
    <property type="match status" value="1"/>
</dbReference>
<dbReference type="Gene3D" id="2.30.110.10">
    <property type="entry name" value="Electron Transport, Fmn-binding Protein, Chain A"/>
    <property type="match status" value="1"/>
</dbReference>
<dbReference type="PANTHER" id="PTHR28243">
    <property type="entry name" value="AGL049CP"/>
    <property type="match status" value="1"/>
</dbReference>
<accession>A0ABP9Y4T4</accession>
<name>A0ABP9Y4T4_9FUNG</name>
<protein>
    <recommendedName>
        <fullName evidence="1">Pyridoxamine 5'-phosphate oxidase Alr4036 family FMN-binding domain-containing protein</fullName>
    </recommendedName>
</protein>
<dbReference type="SUPFAM" id="SSF50475">
    <property type="entry name" value="FMN-binding split barrel"/>
    <property type="match status" value="1"/>
</dbReference>
<keyword evidence="3" id="KW-1185">Reference proteome</keyword>
<sequence>MSAWKRKIQSSLKENIEKVGLSANYASIATVKPNNMPAVRTVVMRDFAGEHHTDNTGWNSDLLVVITDKRTDKINELKQNPNIELNWYMNGTMEQFRVVGTVDMIEKNYDSKKLEHLDSHFEQVETGERDPKNLALEMFLQQQKSATTNKFNWQAERLRHFYQFGTHMRAQMTSDPSKPLDINEVDPKDGWFKNDQLQESLEEAFENFVLLVITVTSVRHWSPCTGTKSLL</sequence>
<organism evidence="2 3">
    <name type="scientific">Helicostylum pulchrum</name>
    <dbReference type="NCBI Taxonomy" id="562976"/>
    <lineage>
        <taxon>Eukaryota</taxon>
        <taxon>Fungi</taxon>
        <taxon>Fungi incertae sedis</taxon>
        <taxon>Mucoromycota</taxon>
        <taxon>Mucoromycotina</taxon>
        <taxon>Mucoromycetes</taxon>
        <taxon>Mucorales</taxon>
        <taxon>Mucorineae</taxon>
        <taxon>Mucoraceae</taxon>
        <taxon>Helicostylum</taxon>
    </lineage>
</organism>
<comment type="caution">
    <text evidence="2">The sequence shown here is derived from an EMBL/GenBank/DDBJ whole genome shotgun (WGS) entry which is preliminary data.</text>
</comment>